<gene>
    <name evidence="1" type="ORF">EV132_1115</name>
</gene>
<proteinExistence type="predicted"/>
<dbReference type="EMBL" id="SMBH01000011">
    <property type="protein sequence ID" value="TCU13574.1"/>
    <property type="molecule type" value="Genomic_DNA"/>
</dbReference>
<evidence type="ECO:0000313" key="2">
    <source>
        <dbReference type="Proteomes" id="UP000294576"/>
    </source>
</evidence>
<name>A0A4R3PZR3_RHISU</name>
<reference evidence="1 2" key="1">
    <citation type="submission" date="2019-03" db="EMBL/GenBank/DDBJ databases">
        <title>Genomic Encyclopedia of Type Strains, Phase IV (KMG-V): Genome sequencing to study the core and pangenomes of soil and plant-associated prokaryotes.</title>
        <authorList>
            <person name="Whitman W."/>
        </authorList>
    </citation>
    <scope>NUCLEOTIDE SEQUENCE [LARGE SCALE GENOMIC DNA]</scope>
    <source>
        <strain evidence="1 2">Hc14</strain>
    </source>
</reference>
<organism evidence="1 2">
    <name type="scientific">Rhizobium sullae</name>
    <name type="common">Rhizobium hedysari</name>
    <dbReference type="NCBI Taxonomy" id="50338"/>
    <lineage>
        <taxon>Bacteria</taxon>
        <taxon>Pseudomonadati</taxon>
        <taxon>Pseudomonadota</taxon>
        <taxon>Alphaproteobacteria</taxon>
        <taxon>Hyphomicrobiales</taxon>
        <taxon>Rhizobiaceae</taxon>
        <taxon>Rhizobium/Agrobacterium group</taxon>
        <taxon>Rhizobium</taxon>
    </lineage>
</organism>
<accession>A0A4R3PZR3</accession>
<protein>
    <submittedName>
        <fullName evidence="1">Uncharacterized protein</fullName>
    </submittedName>
</protein>
<sequence length="32" mass="3393">MTQNRLTGYGAALLRLSLGDGLFALCPSRPIS</sequence>
<dbReference type="Proteomes" id="UP000294576">
    <property type="component" value="Unassembled WGS sequence"/>
</dbReference>
<dbReference type="AlphaFoldDB" id="A0A4R3PZR3"/>
<evidence type="ECO:0000313" key="1">
    <source>
        <dbReference type="EMBL" id="TCU13574.1"/>
    </source>
</evidence>
<comment type="caution">
    <text evidence="1">The sequence shown here is derived from an EMBL/GenBank/DDBJ whole genome shotgun (WGS) entry which is preliminary data.</text>
</comment>